<accession>A0ABX8KX86</accession>
<dbReference type="EMBL" id="CP077302">
    <property type="protein sequence ID" value="QXB18835.1"/>
    <property type="molecule type" value="Genomic_DNA"/>
</dbReference>
<evidence type="ECO:0000313" key="2">
    <source>
        <dbReference type="EMBL" id="QXB18835.1"/>
    </source>
</evidence>
<evidence type="ECO:0000256" key="1">
    <source>
        <dbReference type="SAM" id="MobiDB-lite"/>
    </source>
</evidence>
<reference evidence="2 3" key="1">
    <citation type="submission" date="2021-06" db="EMBL/GenBank/DDBJ databases">
        <title>FDA dAtabase for Regulatory Grade micrObial Sequences (FDA-ARGOS): Supporting development and validation of Infectious Disease Dx tests.</title>
        <authorList>
            <person name="Sproer C."/>
            <person name="Gronow S."/>
            <person name="Severitt S."/>
            <person name="Schroder I."/>
            <person name="Tallon L."/>
            <person name="Sadzewicz L."/>
            <person name="Zhao X."/>
            <person name="Boylan J."/>
            <person name="Ott S."/>
            <person name="Bowen H."/>
            <person name="Vavikolanu K."/>
            <person name="Mehta A."/>
            <person name="Aluvathingal J."/>
            <person name="Nadendla S."/>
            <person name="Lowell S."/>
            <person name="Myers T."/>
            <person name="Yan Y."/>
        </authorList>
    </citation>
    <scope>NUCLEOTIDE SEQUENCE [LARGE SCALE GENOMIC DNA]</scope>
    <source>
        <strain evidence="2 3">FDAARGOS 1425</strain>
    </source>
</reference>
<protein>
    <recommendedName>
        <fullName evidence="4">Integrase</fullName>
    </recommendedName>
</protein>
<proteinExistence type="predicted"/>
<dbReference type="Proteomes" id="UP000683520">
    <property type="component" value="Chromosome"/>
</dbReference>
<keyword evidence="3" id="KW-1185">Reference proteome</keyword>
<sequence>MAHLRGLREDFDEQANAPSANPRYVTRTTTVEEEWWQSLPLRDQMLVRGAGVSRDSRKAILLGRWAAVQHGMWIGPLTDWTVDVALPSGKPPAKSKWPIRTRFRSVPVRDDETITAQNIRYTDRLRTYIDLFRFGTITDQLTATDWVLSHYSRRTVHDYIDGFESCRPEILKRAHRMVAGVTPLPEYRYSFARAVLSSHRIDCYPVFLKPWVTSGPLIVDCGGMRNIAIIIDDATGFDSDFGFPEDTRASWTSHHNFPTVRWDFSDLFFRPDLFMREVGRARNAVIYKHSLPKWEW</sequence>
<name>A0ABX8KX86_9CORY</name>
<organism evidence="2 3">
    <name type="scientific">Corynebacterium coyleae</name>
    <dbReference type="NCBI Taxonomy" id="53374"/>
    <lineage>
        <taxon>Bacteria</taxon>
        <taxon>Bacillati</taxon>
        <taxon>Actinomycetota</taxon>
        <taxon>Actinomycetes</taxon>
        <taxon>Mycobacteriales</taxon>
        <taxon>Corynebacteriaceae</taxon>
        <taxon>Corynebacterium</taxon>
    </lineage>
</organism>
<evidence type="ECO:0008006" key="4">
    <source>
        <dbReference type="Google" id="ProtNLM"/>
    </source>
</evidence>
<evidence type="ECO:0000313" key="3">
    <source>
        <dbReference type="Proteomes" id="UP000683520"/>
    </source>
</evidence>
<dbReference type="RefSeq" id="WP_092100422.1">
    <property type="nucleotide sequence ID" value="NZ_CP077302.1"/>
</dbReference>
<feature type="region of interest" description="Disordered" evidence="1">
    <location>
        <begin position="1"/>
        <end position="24"/>
    </location>
</feature>
<gene>
    <name evidence="2" type="ORF">I6L55_01590</name>
</gene>
<dbReference type="GeneID" id="92748865"/>